<evidence type="ECO:0000259" key="3">
    <source>
        <dbReference type="Pfam" id="PF00931"/>
    </source>
</evidence>
<keyword evidence="5" id="KW-1185">Reference proteome</keyword>
<dbReference type="Proteomes" id="UP000218209">
    <property type="component" value="Unassembled WGS sequence"/>
</dbReference>
<dbReference type="SUPFAM" id="SSF52540">
    <property type="entry name" value="P-loop containing nucleoside triphosphate hydrolases"/>
    <property type="match status" value="1"/>
</dbReference>
<dbReference type="EMBL" id="KV918971">
    <property type="protein sequence ID" value="OSX73968.1"/>
    <property type="molecule type" value="Genomic_DNA"/>
</dbReference>
<dbReference type="GO" id="GO:0043531">
    <property type="term" value="F:ADP binding"/>
    <property type="evidence" value="ECO:0007669"/>
    <property type="project" value="InterPro"/>
</dbReference>
<dbReference type="OrthoDB" id="1898799at2759"/>
<dbReference type="Pfam" id="PF00931">
    <property type="entry name" value="NB-ARC"/>
    <property type="match status" value="1"/>
</dbReference>
<organism evidence="4 5">
    <name type="scientific">Porphyra umbilicalis</name>
    <name type="common">Purple laver</name>
    <name type="synonym">Red alga</name>
    <dbReference type="NCBI Taxonomy" id="2786"/>
    <lineage>
        <taxon>Eukaryota</taxon>
        <taxon>Rhodophyta</taxon>
        <taxon>Bangiophyceae</taxon>
        <taxon>Bangiales</taxon>
        <taxon>Bangiaceae</taxon>
        <taxon>Porphyra</taxon>
    </lineage>
</organism>
<protein>
    <recommendedName>
        <fullName evidence="3">NB-ARC domain-containing protein</fullName>
    </recommendedName>
</protein>
<dbReference type="InterPro" id="IPR011990">
    <property type="entry name" value="TPR-like_helical_dom_sf"/>
</dbReference>
<dbReference type="SUPFAM" id="SSF48452">
    <property type="entry name" value="TPR-like"/>
    <property type="match status" value="3"/>
</dbReference>
<keyword evidence="2" id="KW-0802">TPR repeat</keyword>
<sequence>MSMLPPLPEAADDHQGFASRILGRRGRHFVLNAQHWLAPSASVGLAGASAIGTAADTVDQVPVVGPVLRLCLLVVQVGTLAVLADGHDARRKDAVQRCEAIAFDVLCRIFEQLRKDPTEFGAAYVEQLCSLMAQVGSILEQVEATSFMTPVKDMMADAIVHGWEQQLKDIHDKLINSSVHGAVGRAVDRVEHGVGGLMKRMCELGRNLAGSLPSEPDLSMYEVGWLPPVLGGGHVAGVDKHGRVEHAIVSMLEGYAREGAAEAPRIGVYGIGGCGKSTACAEVATCERVRTLFPLGTVWVQLSDTSTSETVATAILALVYRFCGEAATKRCQQLTGRKDFVALAASDFQASLMVDASKWLIIIDDVRYEQVGMLTQLLLVVSRTTPVLFTTRSQIVVALVTGAVRLSISSWPEDDARALLARAIGKRPRAIGKRPTENEPVFSAEEEAAWVRRVLDLTQCHVLSVSIVAALLSARCGMWRPIVAALEHQWTDPSFQRPLTDMNPMRSVRATLDVSRGYLPNDDYRRAFAAVGILPANEQIGLHVLDRLWRPQLGVIGDAAEGACPSRLKRRSDGSDAVHPSTLRLLDALVRAGLLHLEVADGDLAGVVIHPVVCGYAHSLLCEDGVATHHRLVHEYTRECPADDADTHGWLSYHVWAAADDGYWYNNVARHAAASEDVLALASLMTDEWYAARARTGSLVGHQADVALVLASLRAIVDDEDHSAHNSPMLLGAAHWGLAMGLLHYKGYQTAAIQEAAVILLRRGLDEVSQAAAPFLWAEMQNDLGNVYSYRVNGDKAANFQKAVRCYYNALEVRMQDTLAWAETQHCLGMAYADREGGNKAANMEEALAYFRRALDVRTRDAAPLQWADSNLKMGAAYAARVDGGRAANLQEAMACYRRALEVWTRETAPLQWAAAQQNMGRACAERVSGNKAANIEEAVAFYRRALHHCLGLAYAQRVHGEKAANLEEAVICFGHVLDVWTRESMPLEWATTQLELAEIYERRMGVDKDAQQANMKEMLACYRRTLEVWTRETAPYSWARMQDRMGSTRTLGVDRDKAENLEAAVACYRRALEVWTQETTPQQWATTQVRLADIYKLQMEDDKEADEAKIAEMKECYRRALEVWTRETAPTSWAETLSSMGSACVRCVGCDMAASMEEALSCFGRVLQVWTRDAAPRQWALMQVNMAYVHRRRASGGAAANLEEALVCYQNALEVLTREHDAQLWAGVQYSMGTAYAERVYGDKAANLEEAVACYRHALEVRTQEATPQLWAKTTWCMVVALQGGERWAQALEKARALQAFGSGWKQWDQMEAPLVARVTQLEREV</sequence>
<evidence type="ECO:0000313" key="5">
    <source>
        <dbReference type="Proteomes" id="UP000218209"/>
    </source>
</evidence>
<evidence type="ECO:0000313" key="4">
    <source>
        <dbReference type="EMBL" id="OSX73968.1"/>
    </source>
</evidence>
<gene>
    <name evidence="4" type="ORF">BU14_0317s0027</name>
</gene>
<reference evidence="4 5" key="1">
    <citation type="submission" date="2017-03" db="EMBL/GenBank/DDBJ databases">
        <title>WGS assembly of Porphyra umbilicalis.</title>
        <authorList>
            <person name="Brawley S.H."/>
            <person name="Blouin N.A."/>
            <person name="Ficko-Blean E."/>
            <person name="Wheeler G.L."/>
            <person name="Lohr M."/>
            <person name="Goodson H.V."/>
            <person name="Jenkins J.W."/>
            <person name="Blaby-Haas C.E."/>
            <person name="Helliwell K.E."/>
            <person name="Chan C."/>
            <person name="Marriage T."/>
            <person name="Bhattacharya D."/>
            <person name="Klein A.S."/>
            <person name="Badis Y."/>
            <person name="Brodie J."/>
            <person name="Cao Y."/>
            <person name="Collen J."/>
            <person name="Dittami S.M."/>
            <person name="Gachon C.M."/>
            <person name="Green B.R."/>
            <person name="Karpowicz S."/>
            <person name="Kim J.W."/>
            <person name="Kudahl U."/>
            <person name="Lin S."/>
            <person name="Michel G."/>
            <person name="Mittag M."/>
            <person name="Olson B.J."/>
            <person name="Pangilinan J."/>
            <person name="Peng Y."/>
            <person name="Qiu H."/>
            <person name="Shu S."/>
            <person name="Singer J.T."/>
            <person name="Smith A.G."/>
            <person name="Sprecher B.N."/>
            <person name="Wagner V."/>
            <person name="Wang W."/>
            <person name="Wang Z.-Y."/>
            <person name="Yan J."/>
            <person name="Yarish C."/>
            <person name="Zoeuner-Riek S."/>
            <person name="Zhuang Y."/>
            <person name="Zou Y."/>
            <person name="Lindquist E.A."/>
            <person name="Grimwood J."/>
            <person name="Barry K."/>
            <person name="Rokhsar D.S."/>
            <person name="Schmutz J."/>
            <person name="Stiller J.W."/>
            <person name="Grossman A.R."/>
            <person name="Prochnik S.E."/>
        </authorList>
    </citation>
    <scope>NUCLEOTIDE SEQUENCE [LARGE SCALE GENOMIC DNA]</scope>
    <source>
        <strain evidence="4">4086291</strain>
    </source>
</reference>
<evidence type="ECO:0000256" key="2">
    <source>
        <dbReference type="ARBA" id="ARBA00022803"/>
    </source>
</evidence>
<dbReference type="InterPro" id="IPR027417">
    <property type="entry name" value="P-loop_NTPase"/>
</dbReference>
<dbReference type="Gene3D" id="3.40.50.300">
    <property type="entry name" value="P-loop containing nucleotide triphosphate hydrolases"/>
    <property type="match status" value="1"/>
</dbReference>
<dbReference type="PANTHER" id="PTHR45641:SF19">
    <property type="entry name" value="NEPHROCYSTIN-3"/>
    <property type="match status" value="1"/>
</dbReference>
<proteinExistence type="predicted"/>
<dbReference type="PANTHER" id="PTHR45641">
    <property type="entry name" value="TETRATRICOPEPTIDE REPEAT PROTEIN (AFU_ORTHOLOGUE AFUA_6G03870)"/>
    <property type="match status" value="1"/>
</dbReference>
<feature type="domain" description="NB-ARC" evidence="3">
    <location>
        <begin position="265"/>
        <end position="423"/>
    </location>
</feature>
<dbReference type="InterPro" id="IPR002182">
    <property type="entry name" value="NB-ARC"/>
</dbReference>
<dbReference type="Gene3D" id="1.25.40.10">
    <property type="entry name" value="Tetratricopeptide repeat domain"/>
    <property type="match status" value="3"/>
</dbReference>
<evidence type="ECO:0000256" key="1">
    <source>
        <dbReference type="ARBA" id="ARBA00022737"/>
    </source>
</evidence>
<accession>A0A1X6NZD0</accession>
<name>A0A1X6NZD0_PORUM</name>
<keyword evidence="1" id="KW-0677">Repeat</keyword>